<dbReference type="OrthoDB" id="34367at2157"/>
<keyword evidence="1" id="KW-0812">Transmembrane</keyword>
<feature type="transmembrane region" description="Helical" evidence="1">
    <location>
        <begin position="84"/>
        <end position="106"/>
    </location>
</feature>
<evidence type="ECO:0000313" key="2">
    <source>
        <dbReference type="EMBL" id="AWR97997.1"/>
    </source>
</evidence>
<name>A0A2U9IPT4_9CREN</name>
<sequence>MSSRDFSWNIAASIGFSFILTIVMSIMSLLIKAFYPPSFFTFAPIEGIIRTPVEGVIQLIILGLFIAFTYPVRTKVEEAQLLIIRKVGLFTVIGYIAFSLLPYAIVTSYLQTFIGLIIAYNVLNGVFGGVVTQILNK</sequence>
<feature type="transmembrane region" description="Helical" evidence="1">
    <location>
        <begin position="112"/>
        <end position="135"/>
    </location>
</feature>
<protein>
    <submittedName>
        <fullName evidence="2">Uncharacterized protein</fullName>
    </submittedName>
</protein>
<dbReference type="RefSeq" id="WP_110380887.1">
    <property type="nucleotide sequence ID" value="NZ_CP029288.2"/>
</dbReference>
<dbReference type="EMBL" id="CP029288">
    <property type="protein sequence ID" value="AWR97997.1"/>
    <property type="molecule type" value="Genomic_DNA"/>
</dbReference>
<dbReference type="Proteomes" id="UP000248410">
    <property type="component" value="Chromosome"/>
</dbReference>
<feature type="transmembrane region" description="Helical" evidence="1">
    <location>
        <begin position="12"/>
        <end position="35"/>
    </location>
</feature>
<evidence type="ECO:0000313" key="3">
    <source>
        <dbReference type="Proteomes" id="UP000248410"/>
    </source>
</evidence>
<keyword evidence="3" id="KW-1185">Reference proteome</keyword>
<evidence type="ECO:0000256" key="1">
    <source>
        <dbReference type="SAM" id="Phobius"/>
    </source>
</evidence>
<keyword evidence="1" id="KW-0472">Membrane</keyword>
<keyword evidence="1" id="KW-1133">Transmembrane helix</keyword>
<dbReference type="GeneID" id="36838488"/>
<organism evidence="2 3">
    <name type="scientific">Acidianus sulfidivorans JP7</name>
    <dbReference type="NCBI Taxonomy" id="619593"/>
    <lineage>
        <taxon>Archaea</taxon>
        <taxon>Thermoproteota</taxon>
        <taxon>Thermoprotei</taxon>
        <taxon>Sulfolobales</taxon>
        <taxon>Sulfolobaceae</taxon>
        <taxon>Acidianus</taxon>
    </lineage>
</organism>
<accession>A0A2U9IPT4</accession>
<feature type="transmembrane region" description="Helical" evidence="1">
    <location>
        <begin position="55"/>
        <end position="72"/>
    </location>
</feature>
<dbReference type="KEGG" id="asul:DFR86_10925"/>
<reference evidence="2 3" key="1">
    <citation type="submission" date="2018-05" db="EMBL/GenBank/DDBJ databases">
        <title>Complete Genome Sequences of Extremely Thermoacidophilic, Metal-Mobilizing Type-Strain Members of the Archaeal Family Sulfolobaceae: Acidianus brierleyi DSM-1651T, Acidianus sulfidivorans DSM-18786T, Metallosphaera hakonensis DSM-7519T, and Metallosphaera prunae DSM-10039T.</title>
        <authorList>
            <person name="Counts J.A."/>
            <person name="Kelly R.M."/>
        </authorList>
    </citation>
    <scope>NUCLEOTIDE SEQUENCE [LARGE SCALE GENOMIC DNA]</scope>
    <source>
        <strain evidence="2 3">JP7</strain>
    </source>
</reference>
<proteinExistence type="predicted"/>
<dbReference type="AlphaFoldDB" id="A0A2U9IPT4"/>
<gene>
    <name evidence="2" type="ORF">DFR86_10925</name>
</gene>